<dbReference type="GO" id="GO:0008270">
    <property type="term" value="F:zinc ion binding"/>
    <property type="evidence" value="ECO:0007669"/>
    <property type="project" value="TreeGrafter"/>
</dbReference>
<feature type="domain" description="LITAF" evidence="9">
    <location>
        <begin position="26"/>
        <end position="108"/>
    </location>
</feature>
<reference evidence="11" key="1">
    <citation type="submission" date="2022-11" db="UniProtKB">
        <authorList>
            <consortium name="WormBaseParasite"/>
        </authorList>
    </citation>
    <scope>IDENTIFICATION</scope>
</reference>
<dbReference type="GO" id="GO:0005765">
    <property type="term" value="C:lysosomal membrane"/>
    <property type="evidence" value="ECO:0007669"/>
    <property type="project" value="UniProtKB-SubCell"/>
</dbReference>
<evidence type="ECO:0000259" key="9">
    <source>
        <dbReference type="PROSITE" id="PS51837"/>
    </source>
</evidence>
<evidence type="ECO:0000256" key="3">
    <source>
        <dbReference type="ARBA" id="ARBA00004630"/>
    </source>
</evidence>
<dbReference type="PANTHER" id="PTHR23292">
    <property type="entry name" value="LIPOPOLYSACCHARIDE-INDUCED TUMOR NECROSIS FACTOR-ALPHA FACTOR"/>
    <property type="match status" value="1"/>
</dbReference>
<dbReference type="InterPro" id="IPR006629">
    <property type="entry name" value="LITAF"/>
</dbReference>
<keyword evidence="7 8" id="KW-0472">Membrane</keyword>
<dbReference type="PROSITE" id="PS51837">
    <property type="entry name" value="LITAF"/>
    <property type="match status" value="1"/>
</dbReference>
<keyword evidence="5" id="KW-0479">Metal-binding</keyword>
<keyword evidence="10" id="KW-1185">Reference proteome</keyword>
<dbReference type="GO" id="GO:0031902">
    <property type="term" value="C:late endosome membrane"/>
    <property type="evidence" value="ECO:0007669"/>
    <property type="project" value="UniProtKB-SubCell"/>
</dbReference>
<evidence type="ECO:0000256" key="7">
    <source>
        <dbReference type="ARBA" id="ARBA00023136"/>
    </source>
</evidence>
<evidence type="ECO:0000313" key="11">
    <source>
        <dbReference type="WBParaSite" id="PSAMB.scaffold969size37862.g10057.t1"/>
    </source>
</evidence>
<dbReference type="Proteomes" id="UP000887566">
    <property type="component" value="Unplaced"/>
</dbReference>
<evidence type="ECO:0000256" key="8">
    <source>
        <dbReference type="SAM" id="Phobius"/>
    </source>
</evidence>
<evidence type="ECO:0000256" key="5">
    <source>
        <dbReference type="ARBA" id="ARBA00022723"/>
    </source>
</evidence>
<feature type="transmembrane region" description="Helical" evidence="8">
    <location>
        <begin position="61"/>
        <end position="81"/>
    </location>
</feature>
<dbReference type="WBParaSite" id="PSAMB.scaffold969size37862.g10057.t1">
    <property type="protein sequence ID" value="PSAMB.scaffold969size37862.g10057.t1"/>
    <property type="gene ID" value="PSAMB.scaffold969size37862.g10057"/>
</dbReference>
<proteinExistence type="inferred from homology"/>
<dbReference type="InterPro" id="IPR037519">
    <property type="entry name" value="LITAF_fam"/>
</dbReference>
<dbReference type="SMART" id="SM00714">
    <property type="entry name" value="LITAF"/>
    <property type="match status" value="1"/>
</dbReference>
<keyword evidence="8" id="KW-0812">Transmembrane</keyword>
<evidence type="ECO:0000256" key="4">
    <source>
        <dbReference type="ARBA" id="ARBA00005975"/>
    </source>
</evidence>
<name>A0A914XR45_9BILA</name>
<evidence type="ECO:0000256" key="1">
    <source>
        <dbReference type="ARBA" id="ARBA00004414"/>
    </source>
</evidence>
<accession>A0A914XR45</accession>
<sequence>MEKKMMENNPPSAQIKVTPAPPVNVVVHTETLPTAVIGDIPIQTTCPKCQQHVVTRLNYKAGALTWICVIVILLVFFPLAWAPLCIDSCKDVEHYCPSCGTHIGTKRRL</sequence>
<evidence type="ECO:0000313" key="10">
    <source>
        <dbReference type="Proteomes" id="UP000887566"/>
    </source>
</evidence>
<evidence type="ECO:0000256" key="2">
    <source>
        <dbReference type="ARBA" id="ARBA00004481"/>
    </source>
</evidence>
<keyword evidence="6" id="KW-0862">Zinc</keyword>
<keyword evidence="8" id="KW-1133">Transmembrane helix</keyword>
<comment type="subcellular location">
    <subcellularLocation>
        <location evidence="2">Endosome membrane</location>
        <topology evidence="2">Peripheral membrane protein</topology>
    </subcellularLocation>
    <subcellularLocation>
        <location evidence="1">Late endosome membrane</location>
    </subcellularLocation>
    <subcellularLocation>
        <location evidence="3">Lysosome membrane</location>
        <topology evidence="3">Peripheral membrane protein</topology>
        <orientation evidence="3">Cytoplasmic side</orientation>
    </subcellularLocation>
</comment>
<organism evidence="10 11">
    <name type="scientific">Plectus sambesii</name>
    <dbReference type="NCBI Taxonomy" id="2011161"/>
    <lineage>
        <taxon>Eukaryota</taxon>
        <taxon>Metazoa</taxon>
        <taxon>Ecdysozoa</taxon>
        <taxon>Nematoda</taxon>
        <taxon>Chromadorea</taxon>
        <taxon>Plectida</taxon>
        <taxon>Plectina</taxon>
        <taxon>Plectoidea</taxon>
        <taxon>Plectidae</taxon>
        <taxon>Plectus</taxon>
    </lineage>
</organism>
<dbReference type="Pfam" id="PF10601">
    <property type="entry name" value="zf-LITAF-like"/>
    <property type="match status" value="1"/>
</dbReference>
<protein>
    <submittedName>
        <fullName evidence="11">LITAF domain-containing protein</fullName>
    </submittedName>
</protein>
<dbReference type="AlphaFoldDB" id="A0A914XR45"/>
<evidence type="ECO:0000256" key="6">
    <source>
        <dbReference type="ARBA" id="ARBA00022833"/>
    </source>
</evidence>
<comment type="similarity">
    <text evidence="4">Belongs to the CDIP1/LITAF family.</text>
</comment>
<dbReference type="PANTHER" id="PTHR23292:SF6">
    <property type="entry name" value="FI16602P1-RELATED"/>
    <property type="match status" value="1"/>
</dbReference>